<dbReference type="Proteomes" id="UP000606494">
    <property type="component" value="Unassembled WGS sequence"/>
</dbReference>
<dbReference type="SUPFAM" id="SSF52317">
    <property type="entry name" value="Class I glutamine amidotransferase-like"/>
    <property type="match status" value="1"/>
</dbReference>
<feature type="chain" id="PRO_5047051191" evidence="1">
    <location>
        <begin position="22"/>
        <end position="817"/>
    </location>
</feature>
<dbReference type="InterPro" id="IPR029062">
    <property type="entry name" value="Class_I_gatase-like"/>
</dbReference>
<organism evidence="2 3">
    <name type="scientific">Sphingobacterium arenae</name>
    <dbReference type="NCBI Taxonomy" id="1280598"/>
    <lineage>
        <taxon>Bacteria</taxon>
        <taxon>Pseudomonadati</taxon>
        <taxon>Bacteroidota</taxon>
        <taxon>Sphingobacteriia</taxon>
        <taxon>Sphingobacteriales</taxon>
        <taxon>Sphingobacteriaceae</taxon>
        <taxon>Sphingobacterium</taxon>
    </lineage>
</organism>
<dbReference type="SUPFAM" id="SSF102588">
    <property type="entry name" value="LmbE-like"/>
    <property type="match status" value="1"/>
</dbReference>
<feature type="signal peptide" evidence="1">
    <location>
        <begin position="1"/>
        <end position="21"/>
    </location>
</feature>
<evidence type="ECO:0000313" key="2">
    <source>
        <dbReference type="EMBL" id="MBD1424106.1"/>
    </source>
</evidence>
<keyword evidence="1" id="KW-0732">Signal</keyword>
<proteinExistence type="predicted"/>
<name>A0ABR7XYI6_9SPHI</name>
<dbReference type="InterPro" id="IPR024078">
    <property type="entry name" value="LmbE-like_dom_sf"/>
</dbReference>
<dbReference type="Gene3D" id="3.40.50.10320">
    <property type="entry name" value="LmbE-like"/>
    <property type="match status" value="1"/>
</dbReference>
<accession>A0ABR7XYI6</accession>
<dbReference type="Pfam" id="PF02585">
    <property type="entry name" value="PIG-L"/>
    <property type="match status" value="1"/>
</dbReference>
<sequence>MRQHIICTFLLFFFAVHFSLAQQTIFPNSSSAIQLQMERLNVLGSALYFAAHPDDENTKLISYLASERKVRTAYLSLTRGDGGQNLIGTEQGIELGLIRTQELLQARKIDGGEQYFSSAFDFGFSKTYDETFNFWQKQEVLREAVWLIRKLQPDVIITRFPPDERGGHGHHQASAILAHEAFVAAADPKIFPEQLNEVEPWQAKRLLWNTASFMRLQGDDSNRLRIDIGQYNPLLGKSYGELSAISRSQHKSQGFGSASSNGISLETFENVAGTKATEDLFDDIDLSWNRIPQSETVQLTIQKLLSSFDANKPQRSIPQLVTIWHEIQKLEDGYWKERKRKEVENIMLACAGIKVESLTPRLRWVEQEPINFQTEIIVRNPDVHVELLGINENKIGQTLPTNETTTFEQVLPPTNITQPYWLRKPYTQGRFDVDPENFGYPMSRDLPVAHIHVNLAGIPIHIKTPIQYRYVDPVRGEVHEYVEIAPAVTATIDVNNLLVQQGERKTLQVTFQKHGNTHAETQVDIHLSSTGWKISPEKLTLSFPNEQNILSKTIEITNVDAGQKEGILSFTANGKRLKDVREITYNHIPRQTWFPDAVTKLSPISLVNPVKRVGYIMGAGDLIPEALRNIGTAVDLLDVAKINSSVLQQYDAVVFGIRALNVRTNITQKLPLIYDYIREGGVVLMQYNVNSRLQEEHFSPKPAPFTITRTRVTEEDANVKFTDPIDPVLNYPNKITHEDFDGWVQERGLYFAENIDPNYRTPLAMGDKNEPQHNGALLLYRMGKGKFVYTSLSFFRQLPAGVPGANRLFVNLLAKEK</sequence>
<gene>
    <name evidence="2" type="ORF">H8B17_00820</name>
</gene>
<comment type="caution">
    <text evidence="2">The sequence shown here is derived from an EMBL/GenBank/DDBJ whole genome shotgun (WGS) entry which is preliminary data.</text>
</comment>
<reference evidence="2 3" key="1">
    <citation type="submission" date="2020-08" db="EMBL/GenBank/DDBJ databases">
        <title>Sphingobacterium sp. DN00404 isolated from aquaculture water.</title>
        <authorList>
            <person name="Zhang M."/>
        </authorList>
    </citation>
    <scope>NUCLEOTIDE SEQUENCE [LARGE SCALE GENOMIC DNA]</scope>
    <source>
        <strain evidence="2 3">KCTC 32294</strain>
    </source>
</reference>
<keyword evidence="3" id="KW-1185">Reference proteome</keyword>
<protein>
    <submittedName>
        <fullName evidence="2">PIG-L family deacetylase</fullName>
    </submittedName>
</protein>
<dbReference type="InterPro" id="IPR003737">
    <property type="entry name" value="GlcNAc_PI_deacetylase-related"/>
</dbReference>
<evidence type="ECO:0000313" key="3">
    <source>
        <dbReference type="Proteomes" id="UP000606494"/>
    </source>
</evidence>
<dbReference type="PANTHER" id="PTHR12993:SF11">
    <property type="entry name" value="N-ACETYLGLUCOSAMINYL-PHOSPHATIDYLINOSITOL DE-N-ACETYLASE"/>
    <property type="match status" value="1"/>
</dbReference>
<dbReference type="EMBL" id="JACNYK010000001">
    <property type="protein sequence ID" value="MBD1424106.1"/>
    <property type="molecule type" value="Genomic_DNA"/>
</dbReference>
<evidence type="ECO:0000256" key="1">
    <source>
        <dbReference type="SAM" id="SignalP"/>
    </source>
</evidence>
<dbReference type="PANTHER" id="PTHR12993">
    <property type="entry name" value="N-ACETYLGLUCOSAMINYL-PHOSPHATIDYLINOSITOL DE-N-ACETYLASE-RELATED"/>
    <property type="match status" value="1"/>
</dbReference>